<comment type="caution">
    <text evidence="4">The sequence shown here is derived from an EMBL/GenBank/DDBJ whole genome shotgun (WGS) entry which is preliminary data.</text>
</comment>
<dbReference type="Gene3D" id="1.10.357.10">
    <property type="entry name" value="Tetracycline Repressor, domain 2"/>
    <property type="match status" value="1"/>
</dbReference>
<proteinExistence type="predicted"/>
<dbReference type="AlphaFoldDB" id="A0AB35U588"/>
<evidence type="ECO:0000256" key="2">
    <source>
        <dbReference type="PROSITE-ProRule" id="PRU00335"/>
    </source>
</evidence>
<dbReference type="PANTHER" id="PTHR43479:SF7">
    <property type="entry name" value="TETR-FAMILY TRANSCRIPTIONAL REGULATOR"/>
    <property type="match status" value="1"/>
</dbReference>
<accession>A0AB35U588</accession>
<dbReference type="EMBL" id="JALBUR010000010">
    <property type="protein sequence ID" value="MDX8419572.1"/>
    <property type="molecule type" value="Genomic_DNA"/>
</dbReference>
<evidence type="ECO:0000313" key="5">
    <source>
        <dbReference type="Proteomes" id="UP001286174"/>
    </source>
</evidence>
<dbReference type="InterPro" id="IPR050624">
    <property type="entry name" value="HTH-type_Tx_Regulator"/>
</dbReference>
<dbReference type="Proteomes" id="UP001286174">
    <property type="component" value="Unassembled WGS sequence"/>
</dbReference>
<protein>
    <submittedName>
        <fullName evidence="4">TetR/AcrR family transcriptional regulator</fullName>
    </submittedName>
</protein>
<reference evidence="4 5" key="1">
    <citation type="submission" date="2022-03" db="EMBL/GenBank/DDBJ databases">
        <title>Novel taxa within the pig intestine.</title>
        <authorList>
            <person name="Wylensek D."/>
            <person name="Bishof K."/>
            <person name="Afrizal A."/>
            <person name="Clavel T."/>
        </authorList>
    </citation>
    <scope>NUCLEOTIDE SEQUENCE [LARGE SCALE GENOMIC DNA]</scope>
    <source>
        <strain evidence="4 5">CLA-KB-P133</strain>
    </source>
</reference>
<dbReference type="InterPro" id="IPR001647">
    <property type="entry name" value="HTH_TetR"/>
</dbReference>
<organism evidence="4 5">
    <name type="scientific">Grylomicrobium aquisgranensis</name>
    <dbReference type="NCBI Taxonomy" id="2926318"/>
    <lineage>
        <taxon>Bacteria</taxon>
        <taxon>Bacillati</taxon>
        <taxon>Bacillota</taxon>
        <taxon>Erysipelotrichia</taxon>
        <taxon>Erysipelotrichales</taxon>
        <taxon>Erysipelotrichaceae</taxon>
        <taxon>Grylomicrobium</taxon>
    </lineage>
</organism>
<evidence type="ECO:0000259" key="3">
    <source>
        <dbReference type="PROSITE" id="PS50977"/>
    </source>
</evidence>
<name>A0AB35U588_9FIRM</name>
<dbReference type="InterPro" id="IPR009057">
    <property type="entry name" value="Homeodomain-like_sf"/>
</dbReference>
<dbReference type="RefSeq" id="WP_277653370.1">
    <property type="nucleotide sequence ID" value="NZ_JALBUR010000010.1"/>
</dbReference>
<dbReference type="PROSITE" id="PS50977">
    <property type="entry name" value="HTH_TETR_2"/>
    <property type="match status" value="1"/>
</dbReference>
<keyword evidence="1 2" id="KW-0238">DNA-binding</keyword>
<dbReference type="PANTHER" id="PTHR43479">
    <property type="entry name" value="ACREF/ENVCD OPERON REPRESSOR-RELATED"/>
    <property type="match status" value="1"/>
</dbReference>
<keyword evidence="5" id="KW-1185">Reference proteome</keyword>
<evidence type="ECO:0000256" key="1">
    <source>
        <dbReference type="ARBA" id="ARBA00023125"/>
    </source>
</evidence>
<dbReference type="SUPFAM" id="SSF46689">
    <property type="entry name" value="Homeodomain-like"/>
    <property type="match status" value="1"/>
</dbReference>
<sequence length="178" mass="20889">MTERKQTSKSRRRILNAFIELRSQKELEKITVVEICERADINKSTFYVYFHDVYDLSRQMQQEIIDRIAASLPDPDNVIKNTAQFTRDILMAYEANKQQIQTMFSGSQSSRLPMLVKAKILELIQQLHPEIEDSQRLRLILNYKIYGAYYAFLEDTDMNEMEKIEYISNLAGESSFNA</sequence>
<dbReference type="GO" id="GO:0003677">
    <property type="term" value="F:DNA binding"/>
    <property type="evidence" value="ECO:0007669"/>
    <property type="project" value="UniProtKB-UniRule"/>
</dbReference>
<gene>
    <name evidence="4" type="ORF">MOZ60_05650</name>
</gene>
<feature type="domain" description="HTH tetR-type" evidence="3">
    <location>
        <begin position="8"/>
        <end position="68"/>
    </location>
</feature>
<evidence type="ECO:0000313" key="4">
    <source>
        <dbReference type="EMBL" id="MDX8419572.1"/>
    </source>
</evidence>
<feature type="DNA-binding region" description="H-T-H motif" evidence="2">
    <location>
        <begin position="31"/>
        <end position="50"/>
    </location>
</feature>